<organism evidence="3 4">
    <name type="scientific">Polyplosphaeria fusca</name>
    <dbReference type="NCBI Taxonomy" id="682080"/>
    <lineage>
        <taxon>Eukaryota</taxon>
        <taxon>Fungi</taxon>
        <taxon>Dikarya</taxon>
        <taxon>Ascomycota</taxon>
        <taxon>Pezizomycotina</taxon>
        <taxon>Dothideomycetes</taxon>
        <taxon>Pleosporomycetidae</taxon>
        <taxon>Pleosporales</taxon>
        <taxon>Tetraplosphaeriaceae</taxon>
        <taxon>Polyplosphaeria</taxon>
    </lineage>
</organism>
<dbReference type="AlphaFoldDB" id="A0A9P4QRU6"/>
<proteinExistence type="predicted"/>
<keyword evidence="1" id="KW-0812">Transmembrane</keyword>
<sequence length="330" mass="37285">MVKFDIPDIRKDLAMSMTMAAFSGIAIFVALELNLQLFYLFKRRKGVYFWSCALCSWGILLHPLAIIFADFQVIRNMKVSIALIYLSWWLMTIPFSAVMYSRLHLIMANSKYIRWVLYMIIATTLVISLPSMVIGPMSQQPTASGRRLVPFYSVWVKIENATWCIQETLISVIYIAYTHQHLRLFSNSAQSKSKSSASRSSITRSFSEASVSDYKQIMYHLIATNVLIIALDIVLLGIQYAGMFYLGGSMKPAVYGIKLKIEFSILNRLKTIAKSRQSPLERTVEYAEASNNAGRSSVLAYEGSNIRKQVSEVVIEPKHGPEGTTREAKA</sequence>
<reference evidence="3" key="1">
    <citation type="journal article" date="2020" name="Stud. Mycol.">
        <title>101 Dothideomycetes genomes: a test case for predicting lifestyles and emergence of pathogens.</title>
        <authorList>
            <person name="Haridas S."/>
            <person name="Albert R."/>
            <person name="Binder M."/>
            <person name="Bloem J."/>
            <person name="Labutti K."/>
            <person name="Salamov A."/>
            <person name="Andreopoulos B."/>
            <person name="Baker S."/>
            <person name="Barry K."/>
            <person name="Bills G."/>
            <person name="Bluhm B."/>
            <person name="Cannon C."/>
            <person name="Castanera R."/>
            <person name="Culley D."/>
            <person name="Daum C."/>
            <person name="Ezra D."/>
            <person name="Gonzalez J."/>
            <person name="Henrissat B."/>
            <person name="Kuo A."/>
            <person name="Liang C."/>
            <person name="Lipzen A."/>
            <person name="Lutzoni F."/>
            <person name="Magnuson J."/>
            <person name="Mondo S."/>
            <person name="Nolan M."/>
            <person name="Ohm R."/>
            <person name="Pangilinan J."/>
            <person name="Park H.-J."/>
            <person name="Ramirez L."/>
            <person name="Alfaro M."/>
            <person name="Sun H."/>
            <person name="Tritt A."/>
            <person name="Yoshinaga Y."/>
            <person name="Zwiers L.-H."/>
            <person name="Turgeon B."/>
            <person name="Goodwin S."/>
            <person name="Spatafora J."/>
            <person name="Crous P."/>
            <person name="Grigoriev I."/>
        </authorList>
    </citation>
    <scope>NUCLEOTIDE SEQUENCE</scope>
    <source>
        <strain evidence="3">CBS 125425</strain>
    </source>
</reference>
<feature type="transmembrane region" description="Helical" evidence="1">
    <location>
        <begin position="81"/>
        <end position="100"/>
    </location>
</feature>
<dbReference type="PANTHER" id="PTHR37013">
    <property type="entry name" value="INTEGRAL MEMBRANE PROTEIN (AFU_ORTHOLOGUE AFUA_1G05950)-RELATED"/>
    <property type="match status" value="1"/>
</dbReference>
<dbReference type="Proteomes" id="UP000799444">
    <property type="component" value="Unassembled WGS sequence"/>
</dbReference>
<dbReference type="EMBL" id="ML996198">
    <property type="protein sequence ID" value="KAF2731315.1"/>
    <property type="molecule type" value="Genomic_DNA"/>
</dbReference>
<feature type="transmembrane region" description="Helical" evidence="1">
    <location>
        <begin position="112"/>
        <end position="134"/>
    </location>
</feature>
<evidence type="ECO:0000259" key="2">
    <source>
        <dbReference type="Pfam" id="PF24802"/>
    </source>
</evidence>
<feature type="transmembrane region" description="Helical" evidence="1">
    <location>
        <begin position="13"/>
        <end position="35"/>
    </location>
</feature>
<dbReference type="PANTHER" id="PTHR37013:SF4">
    <property type="entry name" value="INTEGRAL MEMBRANE PROTEIN"/>
    <property type="match status" value="1"/>
</dbReference>
<keyword evidence="4" id="KW-1185">Reference proteome</keyword>
<comment type="caution">
    <text evidence="3">The sequence shown here is derived from an EMBL/GenBank/DDBJ whole genome shotgun (WGS) entry which is preliminary data.</text>
</comment>
<evidence type="ECO:0000313" key="4">
    <source>
        <dbReference type="Proteomes" id="UP000799444"/>
    </source>
</evidence>
<evidence type="ECO:0000313" key="3">
    <source>
        <dbReference type="EMBL" id="KAF2731315.1"/>
    </source>
</evidence>
<feature type="transmembrane region" description="Helical" evidence="1">
    <location>
        <begin position="217"/>
        <end position="241"/>
    </location>
</feature>
<feature type="domain" description="DUF7703" evidence="2">
    <location>
        <begin position="14"/>
        <end position="273"/>
    </location>
</feature>
<gene>
    <name evidence="3" type="ORF">EJ04DRAFT_545262</name>
</gene>
<dbReference type="InterPro" id="IPR056120">
    <property type="entry name" value="DUF7703"/>
</dbReference>
<keyword evidence="1" id="KW-1133">Transmembrane helix</keyword>
<name>A0A9P4QRU6_9PLEO</name>
<feature type="transmembrane region" description="Helical" evidence="1">
    <location>
        <begin position="47"/>
        <end position="69"/>
    </location>
</feature>
<keyword evidence="1" id="KW-0472">Membrane</keyword>
<evidence type="ECO:0000256" key="1">
    <source>
        <dbReference type="SAM" id="Phobius"/>
    </source>
</evidence>
<protein>
    <recommendedName>
        <fullName evidence="2">DUF7703 domain-containing protein</fullName>
    </recommendedName>
</protein>
<dbReference type="Pfam" id="PF24802">
    <property type="entry name" value="DUF7703"/>
    <property type="match status" value="1"/>
</dbReference>
<accession>A0A9P4QRU6</accession>
<dbReference type="OrthoDB" id="405906at2759"/>